<dbReference type="SMART" id="SM01043">
    <property type="entry name" value="BTAD"/>
    <property type="match status" value="1"/>
</dbReference>
<evidence type="ECO:0000256" key="4">
    <source>
        <dbReference type="ARBA" id="ARBA00023125"/>
    </source>
</evidence>
<evidence type="ECO:0000256" key="2">
    <source>
        <dbReference type="ARBA" id="ARBA00023012"/>
    </source>
</evidence>
<dbReference type="Gene3D" id="3.40.50.2300">
    <property type="match status" value="1"/>
</dbReference>
<evidence type="ECO:0000313" key="8">
    <source>
        <dbReference type="EMBL" id="RKP48043.1"/>
    </source>
</evidence>
<dbReference type="SUPFAM" id="SSF52172">
    <property type="entry name" value="CheY-like"/>
    <property type="match status" value="1"/>
</dbReference>
<keyword evidence="9" id="KW-1185">Reference proteome</keyword>
<dbReference type="Pfam" id="PF00072">
    <property type="entry name" value="Response_reg"/>
    <property type="match status" value="1"/>
</dbReference>
<dbReference type="InterPro" id="IPR036388">
    <property type="entry name" value="WH-like_DNA-bd_sf"/>
</dbReference>
<keyword evidence="4" id="KW-0238">DNA-binding</keyword>
<evidence type="ECO:0000313" key="9">
    <source>
        <dbReference type="Proteomes" id="UP000282076"/>
    </source>
</evidence>
<dbReference type="SUPFAM" id="SSF48452">
    <property type="entry name" value="TPR-like"/>
    <property type="match status" value="1"/>
</dbReference>
<keyword evidence="6" id="KW-0597">Phosphoprotein</keyword>
<dbReference type="InterPro" id="IPR001789">
    <property type="entry name" value="Sig_transdc_resp-reg_receiver"/>
</dbReference>
<sequence>MKLYKAIIVDDEKPVLRLMTHVIGMNGRYSVAGTYANPLEALEAVGTLVPDVAFLDIEMPKLSGLELARKIVETSPRTRIVFSTAYRHYALDAFDVNAVDYVLKPVTPAAIARVTARLDELQPAEPEVSVERRERGTSIRCFGAFEARNAKGKLVRWPTRKTEELFAYLLCHPDREIGKWRLADAIWPELDEERAMNNLYNTVYRLKKVLKEQGIEMDVHKTQDGYSLDTGGLAYDLTAFQRSASSDAGMAGHSLEEDICSAYQGKLLETKDYSWKASLAEVYGRQHETAARGLVSRHFTMGEWEQAESRLLAYLVIEPLDERMNRLLFEVYERRGFADKARKHFATFAAAYRTEFGEELTI</sequence>
<evidence type="ECO:0000256" key="5">
    <source>
        <dbReference type="ARBA" id="ARBA00023163"/>
    </source>
</evidence>
<dbReference type="PROSITE" id="PS50110">
    <property type="entry name" value="RESPONSE_REGULATORY"/>
    <property type="match status" value="1"/>
</dbReference>
<dbReference type="InterPro" id="IPR011990">
    <property type="entry name" value="TPR-like_helical_dom_sf"/>
</dbReference>
<dbReference type="InterPro" id="IPR011006">
    <property type="entry name" value="CheY-like_superfamily"/>
</dbReference>
<proteinExistence type="inferred from homology"/>
<dbReference type="GO" id="GO:0003677">
    <property type="term" value="F:DNA binding"/>
    <property type="evidence" value="ECO:0007669"/>
    <property type="project" value="UniProtKB-KW"/>
</dbReference>
<keyword evidence="3" id="KW-0805">Transcription regulation</keyword>
<accession>A0A494XKH0</accession>
<dbReference type="PANTHER" id="PTHR35807:SF1">
    <property type="entry name" value="TRANSCRIPTIONAL REGULATOR REDD"/>
    <property type="match status" value="1"/>
</dbReference>
<evidence type="ECO:0000256" key="1">
    <source>
        <dbReference type="ARBA" id="ARBA00005820"/>
    </source>
</evidence>
<dbReference type="InterPro" id="IPR051677">
    <property type="entry name" value="AfsR-DnrI-RedD_regulator"/>
</dbReference>
<comment type="caution">
    <text evidence="8">The sequence shown here is derived from an EMBL/GenBank/DDBJ whole genome shotgun (WGS) entry which is preliminary data.</text>
</comment>
<name>A0A494XKH0_9BACL</name>
<dbReference type="SMART" id="SM00448">
    <property type="entry name" value="REC"/>
    <property type="match status" value="1"/>
</dbReference>
<keyword evidence="5" id="KW-0804">Transcription</keyword>
<dbReference type="GO" id="GO:0006355">
    <property type="term" value="P:regulation of DNA-templated transcription"/>
    <property type="evidence" value="ECO:0007669"/>
    <property type="project" value="InterPro"/>
</dbReference>
<keyword evidence="2" id="KW-0902">Two-component regulatory system</keyword>
<dbReference type="Pfam" id="PF03704">
    <property type="entry name" value="BTAD"/>
    <property type="match status" value="1"/>
</dbReference>
<feature type="modified residue" description="4-aspartylphosphate" evidence="6">
    <location>
        <position position="56"/>
    </location>
</feature>
<evidence type="ECO:0000259" key="7">
    <source>
        <dbReference type="PROSITE" id="PS50110"/>
    </source>
</evidence>
<dbReference type="PANTHER" id="PTHR35807">
    <property type="entry name" value="TRANSCRIPTIONAL REGULATOR REDD-RELATED"/>
    <property type="match status" value="1"/>
</dbReference>
<evidence type="ECO:0000256" key="3">
    <source>
        <dbReference type="ARBA" id="ARBA00023015"/>
    </source>
</evidence>
<dbReference type="Gene3D" id="1.10.10.10">
    <property type="entry name" value="Winged helix-like DNA-binding domain superfamily/Winged helix DNA-binding domain"/>
    <property type="match status" value="1"/>
</dbReference>
<dbReference type="InterPro" id="IPR016032">
    <property type="entry name" value="Sig_transdc_resp-reg_C-effctor"/>
</dbReference>
<protein>
    <submittedName>
        <fullName evidence="8">Response regulator</fullName>
    </submittedName>
</protein>
<feature type="domain" description="Response regulatory" evidence="7">
    <location>
        <begin position="5"/>
        <end position="119"/>
    </location>
</feature>
<dbReference type="GO" id="GO:0000160">
    <property type="term" value="P:phosphorelay signal transduction system"/>
    <property type="evidence" value="ECO:0007669"/>
    <property type="project" value="UniProtKB-KW"/>
</dbReference>
<dbReference type="SMART" id="SM00862">
    <property type="entry name" value="Trans_reg_C"/>
    <property type="match status" value="1"/>
</dbReference>
<organism evidence="8 9">
    <name type="scientific">Cohnella endophytica</name>
    <dbReference type="NCBI Taxonomy" id="2419778"/>
    <lineage>
        <taxon>Bacteria</taxon>
        <taxon>Bacillati</taxon>
        <taxon>Bacillota</taxon>
        <taxon>Bacilli</taxon>
        <taxon>Bacillales</taxon>
        <taxon>Paenibacillaceae</taxon>
        <taxon>Cohnella</taxon>
    </lineage>
</organism>
<dbReference type="RefSeq" id="WP_120979333.1">
    <property type="nucleotide sequence ID" value="NZ_RBZM01000010.1"/>
</dbReference>
<dbReference type="Proteomes" id="UP000282076">
    <property type="component" value="Unassembled WGS sequence"/>
</dbReference>
<evidence type="ECO:0000256" key="6">
    <source>
        <dbReference type="PROSITE-ProRule" id="PRU00169"/>
    </source>
</evidence>
<dbReference type="AlphaFoldDB" id="A0A494XKH0"/>
<dbReference type="SUPFAM" id="SSF46894">
    <property type="entry name" value="C-terminal effector domain of the bipartite response regulators"/>
    <property type="match status" value="1"/>
</dbReference>
<reference evidence="8 9" key="1">
    <citation type="submission" date="2018-10" db="EMBL/GenBank/DDBJ databases">
        <title>Cohnella sp. M2MS4P-1, whole genome shotgun sequence.</title>
        <authorList>
            <person name="Tuo L."/>
        </authorList>
    </citation>
    <scope>NUCLEOTIDE SEQUENCE [LARGE SCALE GENOMIC DNA]</scope>
    <source>
        <strain evidence="8 9">M2MS4P-1</strain>
    </source>
</reference>
<dbReference type="OrthoDB" id="3190595at2"/>
<dbReference type="Gene3D" id="1.25.40.10">
    <property type="entry name" value="Tetratricopeptide repeat domain"/>
    <property type="match status" value="1"/>
</dbReference>
<comment type="similarity">
    <text evidence="1">Belongs to the AfsR/DnrI/RedD regulatory family.</text>
</comment>
<dbReference type="InterPro" id="IPR005158">
    <property type="entry name" value="BTAD"/>
</dbReference>
<gene>
    <name evidence="8" type="ORF">D7Z26_22875</name>
</gene>
<dbReference type="InterPro" id="IPR001867">
    <property type="entry name" value="OmpR/PhoB-type_DNA-bd"/>
</dbReference>
<dbReference type="EMBL" id="RBZM01000010">
    <property type="protein sequence ID" value="RKP48043.1"/>
    <property type="molecule type" value="Genomic_DNA"/>
</dbReference>